<organism evidence="1 2">
    <name type="scientific">Vespula maculifrons</name>
    <name type="common">Eastern yellow jacket</name>
    <name type="synonym">Wasp</name>
    <dbReference type="NCBI Taxonomy" id="7453"/>
    <lineage>
        <taxon>Eukaryota</taxon>
        <taxon>Metazoa</taxon>
        <taxon>Ecdysozoa</taxon>
        <taxon>Arthropoda</taxon>
        <taxon>Hexapoda</taxon>
        <taxon>Insecta</taxon>
        <taxon>Pterygota</taxon>
        <taxon>Neoptera</taxon>
        <taxon>Endopterygota</taxon>
        <taxon>Hymenoptera</taxon>
        <taxon>Apocrita</taxon>
        <taxon>Aculeata</taxon>
        <taxon>Vespoidea</taxon>
        <taxon>Vespidae</taxon>
        <taxon>Vespinae</taxon>
        <taxon>Vespula</taxon>
    </lineage>
</organism>
<name>A0ABD2AZ79_VESMC</name>
<dbReference type="AlphaFoldDB" id="A0ABD2AZ79"/>
<sequence length="366" mass="42236">MVDKDEETEKHIGRIGLSIPYFPRSVDRKMRLVRSEDPTKAAYWPMLLCSRMFRYDAFKVYSLEERKMEDQCQREFGQKARRRRANRATWTVKRGKNQQRGNLNGAAEIFSGARPKIGQFPTHREIMGKFLLDEIIPPSNFTWLFVIPKDFLMSLLRNSMKHGYDRHLERLNAIHKGTPGTTLRSSRMSNDVGIAERTHKREPPTIYSIHFNVKRNSINDESPGTNKSLYWNGGSLVKLVNFNTAKFLLMRVDREVYGKRRPRTCNCHLLVDLIKSTRYLTDTVLHAVADYSTADAYIQKEESITENGDRTKEDNEYSSLLGLSRHSSRSGALFVESFQEEPREDRIGCGVRSFGPVKARPVAARP</sequence>
<proteinExistence type="predicted"/>
<comment type="caution">
    <text evidence="1">The sequence shown here is derived from an EMBL/GenBank/DDBJ whole genome shotgun (WGS) entry which is preliminary data.</text>
</comment>
<evidence type="ECO:0000313" key="2">
    <source>
        <dbReference type="Proteomes" id="UP001607303"/>
    </source>
</evidence>
<gene>
    <name evidence="1" type="ORF">V1477_018365</name>
</gene>
<keyword evidence="2" id="KW-1185">Reference proteome</keyword>
<accession>A0ABD2AZ79</accession>
<reference evidence="1 2" key="1">
    <citation type="journal article" date="2024" name="Ann. Entomol. Soc. Am.">
        <title>Genomic analyses of the southern and eastern yellowjacket wasps (Hymenoptera: Vespidae) reveal evolutionary signatures of social life.</title>
        <authorList>
            <person name="Catto M.A."/>
            <person name="Caine P.B."/>
            <person name="Orr S.E."/>
            <person name="Hunt B.G."/>
            <person name="Goodisman M.A.D."/>
        </authorList>
    </citation>
    <scope>NUCLEOTIDE SEQUENCE [LARGE SCALE GENOMIC DNA]</scope>
    <source>
        <strain evidence="1">232</strain>
        <tissue evidence="1">Head and thorax</tissue>
    </source>
</reference>
<evidence type="ECO:0000313" key="1">
    <source>
        <dbReference type="EMBL" id="KAL2725927.1"/>
    </source>
</evidence>
<protein>
    <submittedName>
        <fullName evidence="1">Uncharacterized protein</fullName>
    </submittedName>
</protein>
<dbReference type="EMBL" id="JAYRBN010000110">
    <property type="protein sequence ID" value="KAL2725927.1"/>
    <property type="molecule type" value="Genomic_DNA"/>
</dbReference>
<dbReference type="Proteomes" id="UP001607303">
    <property type="component" value="Unassembled WGS sequence"/>
</dbReference>